<accession>A0ABT9U5K0</accession>
<dbReference type="InterPro" id="IPR050695">
    <property type="entry name" value="N-acetylmuramoyl_amidase_3"/>
</dbReference>
<name>A0ABT9U5K0_PAEHA</name>
<dbReference type="Proteomes" id="UP001229346">
    <property type="component" value="Unassembled WGS sequence"/>
</dbReference>
<keyword evidence="4" id="KW-1185">Reference proteome</keyword>
<evidence type="ECO:0000313" key="4">
    <source>
        <dbReference type="Proteomes" id="UP001229346"/>
    </source>
</evidence>
<evidence type="ECO:0000256" key="1">
    <source>
        <dbReference type="ARBA" id="ARBA00022801"/>
    </source>
</evidence>
<evidence type="ECO:0000313" key="3">
    <source>
        <dbReference type="EMBL" id="MDQ0114341.1"/>
    </source>
</evidence>
<dbReference type="SUPFAM" id="SSF53187">
    <property type="entry name" value="Zn-dependent exopeptidases"/>
    <property type="match status" value="1"/>
</dbReference>
<gene>
    <name evidence="3" type="ORF">J2T15_003796</name>
</gene>
<dbReference type="PANTHER" id="PTHR30404">
    <property type="entry name" value="N-ACETYLMURAMOYL-L-ALANINE AMIDASE"/>
    <property type="match status" value="1"/>
</dbReference>
<dbReference type="PANTHER" id="PTHR30404:SF0">
    <property type="entry name" value="N-ACETYLMURAMOYL-L-ALANINE AMIDASE AMIC"/>
    <property type="match status" value="1"/>
</dbReference>
<dbReference type="Pfam" id="PF01520">
    <property type="entry name" value="Amidase_3"/>
    <property type="match status" value="1"/>
</dbReference>
<dbReference type="InterPro" id="IPR018711">
    <property type="entry name" value="NAGPA"/>
</dbReference>
<dbReference type="SMART" id="SM00646">
    <property type="entry name" value="Ami_3"/>
    <property type="match status" value="1"/>
</dbReference>
<dbReference type="EMBL" id="JAUSSU010000007">
    <property type="protein sequence ID" value="MDQ0114341.1"/>
    <property type="molecule type" value="Genomic_DNA"/>
</dbReference>
<dbReference type="CDD" id="cd02696">
    <property type="entry name" value="MurNAc-LAA"/>
    <property type="match status" value="1"/>
</dbReference>
<dbReference type="InterPro" id="IPR002508">
    <property type="entry name" value="MurNAc-LAA_cat"/>
</dbReference>
<reference evidence="3 4" key="1">
    <citation type="submission" date="2023-07" db="EMBL/GenBank/DDBJ databases">
        <title>Sorghum-associated microbial communities from plants grown in Nebraska, USA.</title>
        <authorList>
            <person name="Schachtman D."/>
        </authorList>
    </citation>
    <scope>NUCLEOTIDE SEQUENCE [LARGE SCALE GENOMIC DNA]</scope>
    <source>
        <strain evidence="3 4">CC482</strain>
    </source>
</reference>
<comment type="caution">
    <text evidence="3">The sequence shown here is derived from an EMBL/GenBank/DDBJ whole genome shotgun (WGS) entry which is preliminary data.</text>
</comment>
<organism evidence="3 4">
    <name type="scientific">Paenibacillus harenae</name>
    <dbReference type="NCBI Taxonomy" id="306543"/>
    <lineage>
        <taxon>Bacteria</taxon>
        <taxon>Bacillati</taxon>
        <taxon>Bacillota</taxon>
        <taxon>Bacilli</taxon>
        <taxon>Bacillales</taxon>
        <taxon>Paenibacillaceae</taxon>
        <taxon>Paenibacillus</taxon>
    </lineage>
</organism>
<dbReference type="Gene3D" id="3.40.630.40">
    <property type="entry name" value="Zn-dependent exopeptidases"/>
    <property type="match status" value="1"/>
</dbReference>
<feature type="domain" description="MurNAc-LAA" evidence="2">
    <location>
        <begin position="195"/>
        <end position="308"/>
    </location>
</feature>
<dbReference type="InterPro" id="IPR012854">
    <property type="entry name" value="Cu_amine_oxidase-like_N"/>
</dbReference>
<dbReference type="Pfam" id="PF09992">
    <property type="entry name" value="NAGPA"/>
    <property type="match status" value="1"/>
</dbReference>
<keyword evidence="1" id="KW-0378">Hydrolase</keyword>
<sequence>MLPDKSLHIGKAPSNALWALQGSPRLLNNGRNVVAESIKRDQLGTDIWRGANYRTAAGITLAGTMLIVRTFDKLTLDELAALMLHMGCVGALNADGGGSSYMWPLEMGWGRRLGAALVVKKGEVKFMGKLIAICDGHGMETPGKRTPMLPDGKVMKENEFNRDVAKLLDVHLRRCGFRTLLVAPTDVDTPLSVRTALANKEKADFYISIHANAYGSGGFNSVRGIETYHYPGSTKGKAAAEILHRHLIAGTALPNRGVKEANFEVLRETTMPAVLVEAGFMTNAQDSALLLSDAYRTECAEELARGICELYGVAYVRPAVTEPAETMSDLISIRVNGKLLGLKGTLANGVTTVPVRAVAEALGLKVAWDGVTRTIDLEK</sequence>
<dbReference type="InterPro" id="IPR036582">
    <property type="entry name" value="Mao_N_sf"/>
</dbReference>
<dbReference type="Pfam" id="PF07833">
    <property type="entry name" value="Cu_amine_oxidN1"/>
    <property type="match status" value="1"/>
</dbReference>
<evidence type="ECO:0000259" key="2">
    <source>
        <dbReference type="SMART" id="SM00646"/>
    </source>
</evidence>
<protein>
    <submittedName>
        <fullName evidence="3">N-acetylmuramoyl-L-alanine amidase</fullName>
    </submittedName>
</protein>
<proteinExistence type="predicted"/>
<dbReference type="SUPFAM" id="SSF55383">
    <property type="entry name" value="Copper amine oxidase, domain N"/>
    <property type="match status" value="1"/>
</dbReference>